<evidence type="ECO:0000256" key="1">
    <source>
        <dbReference type="SAM" id="MobiDB-lite"/>
    </source>
</evidence>
<protein>
    <submittedName>
        <fullName evidence="2">Uncharacterized protein</fullName>
    </submittedName>
</protein>
<proteinExistence type="predicted"/>
<accession>A0A8S9KLG6</accession>
<feature type="compositionally biased region" description="Basic and acidic residues" evidence="1">
    <location>
        <begin position="127"/>
        <end position="152"/>
    </location>
</feature>
<organism evidence="2">
    <name type="scientific">Brassica cretica</name>
    <name type="common">Mustard</name>
    <dbReference type="NCBI Taxonomy" id="69181"/>
    <lineage>
        <taxon>Eukaryota</taxon>
        <taxon>Viridiplantae</taxon>
        <taxon>Streptophyta</taxon>
        <taxon>Embryophyta</taxon>
        <taxon>Tracheophyta</taxon>
        <taxon>Spermatophyta</taxon>
        <taxon>Magnoliopsida</taxon>
        <taxon>eudicotyledons</taxon>
        <taxon>Gunneridae</taxon>
        <taxon>Pentapetalae</taxon>
        <taxon>rosids</taxon>
        <taxon>malvids</taxon>
        <taxon>Brassicales</taxon>
        <taxon>Brassicaceae</taxon>
        <taxon>Brassiceae</taxon>
        <taxon>Brassica</taxon>
    </lineage>
</organism>
<gene>
    <name evidence="2" type="ORF">F2Q70_00043592</name>
</gene>
<reference evidence="2" key="1">
    <citation type="submission" date="2019-12" db="EMBL/GenBank/DDBJ databases">
        <title>Genome sequencing and annotation of Brassica cretica.</title>
        <authorList>
            <person name="Studholme D.J."/>
            <person name="Sarris P.F."/>
        </authorList>
    </citation>
    <scope>NUCLEOTIDE SEQUENCE</scope>
    <source>
        <strain evidence="2">PFS-102/07</strain>
        <tissue evidence="2">Leaf</tissue>
    </source>
</reference>
<comment type="caution">
    <text evidence="2">The sequence shown here is derived from an EMBL/GenBank/DDBJ whole genome shotgun (WGS) entry which is preliminary data.</text>
</comment>
<evidence type="ECO:0000313" key="2">
    <source>
        <dbReference type="EMBL" id="KAF2595189.1"/>
    </source>
</evidence>
<name>A0A8S9KLG6_BRACR</name>
<feature type="region of interest" description="Disordered" evidence="1">
    <location>
        <begin position="93"/>
        <end position="152"/>
    </location>
</feature>
<sequence length="152" mass="16919">MGSSNLLCSAHMADIKGKCILYEDEDEPIHLVDQNDSHTMREYQNGQVIGALQGMEIGDSTTTMVDQEKETRVESDVQRDDLLGEDLEAMEEAGIPYGVQSKKVEFLRQGSPRKRHSNSVGLPSSGETEHPGNKRHIESRKDKVSSYKDNGL</sequence>
<dbReference type="AlphaFoldDB" id="A0A8S9KLG6"/>
<dbReference type="EMBL" id="QGKY02000164">
    <property type="protein sequence ID" value="KAF2595189.1"/>
    <property type="molecule type" value="Genomic_DNA"/>
</dbReference>